<dbReference type="InterPro" id="IPR046532">
    <property type="entry name" value="DUF6597"/>
</dbReference>
<evidence type="ECO:0000313" key="6">
    <source>
        <dbReference type="Proteomes" id="UP001592528"/>
    </source>
</evidence>
<keyword evidence="6" id="KW-1185">Reference proteome</keyword>
<feature type="domain" description="HTH araC/xylS-type" evidence="4">
    <location>
        <begin position="175"/>
        <end position="275"/>
    </location>
</feature>
<protein>
    <submittedName>
        <fullName evidence="5">DUF6597 domain-containing transcriptional factor</fullName>
    </submittedName>
</protein>
<evidence type="ECO:0000256" key="3">
    <source>
        <dbReference type="ARBA" id="ARBA00023163"/>
    </source>
</evidence>
<dbReference type="RefSeq" id="WP_051724954.1">
    <property type="nucleotide sequence ID" value="NZ_JBHEZZ010000001.1"/>
</dbReference>
<name>A0ABV6UF33_9ACTN</name>
<dbReference type="Proteomes" id="UP001592528">
    <property type="component" value="Unassembled WGS sequence"/>
</dbReference>
<evidence type="ECO:0000256" key="1">
    <source>
        <dbReference type="ARBA" id="ARBA00023015"/>
    </source>
</evidence>
<dbReference type="InterPro" id="IPR018060">
    <property type="entry name" value="HTH_AraC"/>
</dbReference>
<keyword evidence="3" id="KW-0804">Transcription</keyword>
<gene>
    <name evidence="5" type="ORF">ACEZDJ_02070</name>
</gene>
<evidence type="ECO:0000256" key="2">
    <source>
        <dbReference type="ARBA" id="ARBA00023125"/>
    </source>
</evidence>
<accession>A0ABV6UF33</accession>
<dbReference type="PANTHER" id="PTHR46796">
    <property type="entry name" value="HTH-TYPE TRANSCRIPTIONAL ACTIVATOR RHAS-RELATED"/>
    <property type="match status" value="1"/>
</dbReference>
<organism evidence="5 6">
    <name type="scientific">Streptacidiphilus cavernicola</name>
    <dbReference type="NCBI Taxonomy" id="3342716"/>
    <lineage>
        <taxon>Bacteria</taxon>
        <taxon>Bacillati</taxon>
        <taxon>Actinomycetota</taxon>
        <taxon>Actinomycetes</taxon>
        <taxon>Kitasatosporales</taxon>
        <taxon>Streptomycetaceae</taxon>
        <taxon>Streptacidiphilus</taxon>
    </lineage>
</organism>
<proteinExistence type="predicted"/>
<sequence>MTGTDADGTPDGAGSAIERARGVLRPKRAAAHSVLTTFPPTPALEPFVEFHWHVRWDLRGQPPYDQKVLSHPNVHLVFEEPVAAVYGVDRGLFVRRLEGRGQALGVKFRPGGFRPFWGRPVQELSDRVVPADRLFGPVVQETNRRLLALEDPAGTAALAEAFLLPLLPEPDPQTAEVAAMVETAGRDRDLVRVEQLADRCGVSVRTLQRLFAEYVGASPKWVLRRARLHEAAQRAESGSVDWAALAADLGYADQSHLSRDFTAVVGLPPTRYAQRS</sequence>
<dbReference type="EMBL" id="JBHEZZ010000001">
    <property type="protein sequence ID" value="MFC1400071.1"/>
    <property type="molecule type" value="Genomic_DNA"/>
</dbReference>
<reference evidence="5 6" key="1">
    <citation type="submission" date="2024-09" db="EMBL/GenBank/DDBJ databases">
        <authorList>
            <person name="Lee S.D."/>
        </authorList>
    </citation>
    <scope>NUCLEOTIDE SEQUENCE [LARGE SCALE GENOMIC DNA]</scope>
    <source>
        <strain evidence="5 6">N1-5</strain>
    </source>
</reference>
<keyword evidence="2" id="KW-0238">DNA-binding</keyword>
<dbReference type="SUPFAM" id="SSF46689">
    <property type="entry name" value="Homeodomain-like"/>
    <property type="match status" value="1"/>
</dbReference>
<dbReference type="Pfam" id="PF20240">
    <property type="entry name" value="DUF6597"/>
    <property type="match status" value="1"/>
</dbReference>
<evidence type="ECO:0000313" key="5">
    <source>
        <dbReference type="EMBL" id="MFC1400071.1"/>
    </source>
</evidence>
<dbReference type="PANTHER" id="PTHR46796:SF15">
    <property type="entry name" value="BLL1074 PROTEIN"/>
    <property type="match status" value="1"/>
</dbReference>
<keyword evidence="1" id="KW-0805">Transcription regulation</keyword>
<evidence type="ECO:0000259" key="4">
    <source>
        <dbReference type="PROSITE" id="PS01124"/>
    </source>
</evidence>
<dbReference type="InterPro" id="IPR009057">
    <property type="entry name" value="Homeodomain-like_sf"/>
</dbReference>
<dbReference type="SMART" id="SM00342">
    <property type="entry name" value="HTH_ARAC"/>
    <property type="match status" value="1"/>
</dbReference>
<dbReference type="PROSITE" id="PS01124">
    <property type="entry name" value="HTH_ARAC_FAMILY_2"/>
    <property type="match status" value="1"/>
</dbReference>
<dbReference type="Pfam" id="PF12833">
    <property type="entry name" value="HTH_18"/>
    <property type="match status" value="1"/>
</dbReference>
<comment type="caution">
    <text evidence="5">The sequence shown here is derived from an EMBL/GenBank/DDBJ whole genome shotgun (WGS) entry which is preliminary data.</text>
</comment>
<dbReference type="Gene3D" id="1.10.10.60">
    <property type="entry name" value="Homeodomain-like"/>
    <property type="match status" value="1"/>
</dbReference>
<dbReference type="InterPro" id="IPR050204">
    <property type="entry name" value="AraC_XylS_family_regulators"/>
</dbReference>